<keyword evidence="1" id="KW-0812">Transmembrane</keyword>
<feature type="transmembrane region" description="Helical" evidence="1">
    <location>
        <begin position="67"/>
        <end position="86"/>
    </location>
</feature>
<dbReference type="AlphaFoldDB" id="A0A166TJK1"/>
<evidence type="ECO:0000256" key="1">
    <source>
        <dbReference type="SAM" id="Phobius"/>
    </source>
</evidence>
<reference evidence="2 3" key="1">
    <citation type="journal article" date="2016" name="Mol. Biol. Evol.">
        <title>Comparative Genomics of Early-Diverging Mushroom-Forming Fungi Provides Insights into the Origins of Lignocellulose Decay Capabilities.</title>
        <authorList>
            <person name="Nagy L.G."/>
            <person name="Riley R."/>
            <person name="Tritt A."/>
            <person name="Adam C."/>
            <person name="Daum C."/>
            <person name="Floudas D."/>
            <person name="Sun H."/>
            <person name="Yadav J.S."/>
            <person name="Pangilinan J."/>
            <person name="Larsson K.H."/>
            <person name="Matsuura K."/>
            <person name="Barry K."/>
            <person name="Labutti K."/>
            <person name="Kuo R."/>
            <person name="Ohm R.A."/>
            <person name="Bhattacharya S.S."/>
            <person name="Shirouzu T."/>
            <person name="Yoshinaga Y."/>
            <person name="Martin F.M."/>
            <person name="Grigoriev I.V."/>
            <person name="Hibbett D.S."/>
        </authorList>
    </citation>
    <scope>NUCLEOTIDE SEQUENCE [LARGE SCALE GENOMIC DNA]</scope>
    <source>
        <strain evidence="2 3">CBS 109695</strain>
    </source>
</reference>
<dbReference type="OrthoDB" id="191139at2759"/>
<gene>
    <name evidence="2" type="ORF">FIBSPDRAFT_945619</name>
</gene>
<proteinExistence type="predicted"/>
<keyword evidence="3" id="KW-1185">Reference proteome</keyword>
<dbReference type="Proteomes" id="UP000076532">
    <property type="component" value="Unassembled WGS sequence"/>
</dbReference>
<evidence type="ECO:0000313" key="2">
    <source>
        <dbReference type="EMBL" id="KZP30685.1"/>
    </source>
</evidence>
<keyword evidence="1" id="KW-0472">Membrane</keyword>
<protein>
    <recommendedName>
        <fullName evidence="4">Auxin efflux carrier</fullName>
    </recommendedName>
</protein>
<evidence type="ECO:0008006" key="4">
    <source>
        <dbReference type="Google" id="ProtNLM"/>
    </source>
</evidence>
<feature type="transmembrane region" description="Helical" evidence="1">
    <location>
        <begin position="98"/>
        <end position="117"/>
    </location>
</feature>
<organism evidence="2 3">
    <name type="scientific">Athelia psychrophila</name>
    <dbReference type="NCBI Taxonomy" id="1759441"/>
    <lineage>
        <taxon>Eukaryota</taxon>
        <taxon>Fungi</taxon>
        <taxon>Dikarya</taxon>
        <taxon>Basidiomycota</taxon>
        <taxon>Agaricomycotina</taxon>
        <taxon>Agaricomycetes</taxon>
        <taxon>Agaricomycetidae</taxon>
        <taxon>Atheliales</taxon>
        <taxon>Atheliaceae</taxon>
        <taxon>Athelia</taxon>
    </lineage>
</organism>
<feature type="transmembrane region" description="Helical" evidence="1">
    <location>
        <begin position="129"/>
        <end position="152"/>
    </location>
</feature>
<accession>A0A166TJK1</accession>
<sequence>MKLIYGDADNPAGPRGVLLLRGRAHVTTTKAADNLGGLLCVSRCPADVHPGATLALTPSSSRTKPTVWVLLVRYVFMPAISLGTVWSTTSRGWYDSDGLMRFFLILVPSGPSALLLLSVAQQAHIDEGLVAGFLVVAYLCAPLMVSVCSMGMTVL</sequence>
<dbReference type="EMBL" id="KV417492">
    <property type="protein sequence ID" value="KZP30685.1"/>
    <property type="molecule type" value="Genomic_DNA"/>
</dbReference>
<dbReference type="STRING" id="436010.A0A166TJK1"/>
<name>A0A166TJK1_9AGAM</name>
<keyword evidence="1" id="KW-1133">Transmembrane helix</keyword>
<evidence type="ECO:0000313" key="3">
    <source>
        <dbReference type="Proteomes" id="UP000076532"/>
    </source>
</evidence>